<dbReference type="InterPro" id="IPR012902">
    <property type="entry name" value="N_methyl_site"/>
</dbReference>
<organism evidence="2 3">
    <name type="scientific">Bdellovibrio bacteriovorus</name>
    <dbReference type="NCBI Taxonomy" id="959"/>
    <lineage>
        <taxon>Bacteria</taxon>
        <taxon>Pseudomonadati</taxon>
        <taxon>Bdellovibrionota</taxon>
        <taxon>Bdellovibrionia</taxon>
        <taxon>Bdellovibrionales</taxon>
        <taxon>Pseudobdellovibrionaceae</taxon>
        <taxon>Bdellovibrio</taxon>
    </lineage>
</organism>
<sequence length="197" mass="21988">MKSQRGFTLIEIMIVLGILAAIMAIATPRLMKKDANINSVARKFLVLAREVRTKARLQGATYRIVIKMDDKEPQYWVERASGPQRIDPDAYEKALEKANEKKGEEAPPPLYQIDKSITRKAQDLPSGLRFASLETANMKAPITSGEAYIHFFPEGFVEAAALQITDGQKLTWTLVFNPLTGQADIVEKAQSLKGLQR</sequence>
<comment type="caution">
    <text evidence="2">The sequence shown here is derived from an EMBL/GenBank/DDBJ whole genome shotgun (WGS) entry which is preliminary data.</text>
</comment>
<keyword evidence="1" id="KW-0812">Transmembrane</keyword>
<evidence type="ECO:0000313" key="3">
    <source>
        <dbReference type="Proteomes" id="UP000075320"/>
    </source>
</evidence>
<keyword evidence="1" id="KW-1133">Transmembrane helix</keyword>
<evidence type="ECO:0000256" key="1">
    <source>
        <dbReference type="SAM" id="Phobius"/>
    </source>
</evidence>
<evidence type="ECO:0008006" key="4">
    <source>
        <dbReference type="Google" id="ProtNLM"/>
    </source>
</evidence>
<dbReference type="Proteomes" id="UP000075320">
    <property type="component" value="Unassembled WGS sequence"/>
</dbReference>
<dbReference type="OrthoDB" id="5293031at2"/>
<protein>
    <recommendedName>
        <fullName evidence="4">General secretion pathway protein H</fullName>
    </recommendedName>
</protein>
<dbReference type="NCBIfam" id="TIGR02532">
    <property type="entry name" value="IV_pilin_GFxxxE"/>
    <property type="match status" value="1"/>
</dbReference>
<evidence type="ECO:0000313" key="2">
    <source>
        <dbReference type="EMBL" id="KYG64885.1"/>
    </source>
</evidence>
<keyword evidence="1" id="KW-0472">Membrane</keyword>
<proteinExistence type="predicted"/>
<accession>A0A150WM31</accession>
<dbReference type="InterPro" id="IPR045584">
    <property type="entry name" value="Pilin-like"/>
</dbReference>
<dbReference type="AlphaFoldDB" id="A0A150WM31"/>
<dbReference type="EMBL" id="LUKE01000002">
    <property type="protein sequence ID" value="KYG64885.1"/>
    <property type="molecule type" value="Genomic_DNA"/>
</dbReference>
<gene>
    <name evidence="2" type="ORF">AZI86_11840</name>
</gene>
<reference evidence="2 3" key="1">
    <citation type="submission" date="2016-03" db="EMBL/GenBank/DDBJ databases">
        <authorList>
            <person name="Ploux O."/>
        </authorList>
    </citation>
    <scope>NUCLEOTIDE SEQUENCE [LARGE SCALE GENOMIC DNA]</scope>
    <source>
        <strain evidence="2 3">R0</strain>
    </source>
</reference>
<dbReference type="RefSeq" id="WP_061835396.1">
    <property type="nucleotide sequence ID" value="NZ_LUKE01000002.1"/>
</dbReference>
<name>A0A150WM31_BDEBC</name>
<dbReference type="Pfam" id="PF07963">
    <property type="entry name" value="N_methyl"/>
    <property type="match status" value="1"/>
</dbReference>
<feature type="transmembrane region" description="Helical" evidence="1">
    <location>
        <begin position="6"/>
        <end position="26"/>
    </location>
</feature>
<keyword evidence="3" id="KW-1185">Reference proteome</keyword>
<dbReference type="PROSITE" id="PS00409">
    <property type="entry name" value="PROKAR_NTER_METHYL"/>
    <property type="match status" value="1"/>
</dbReference>
<dbReference type="SUPFAM" id="SSF54523">
    <property type="entry name" value="Pili subunits"/>
    <property type="match status" value="1"/>
</dbReference>